<sequence length="34" mass="3963">MAHDENLFPLHQYYELRPHEPITAEAGEWGNAEP</sequence>
<dbReference type="EMBL" id="AWWV01016347">
    <property type="protein sequence ID" value="OMO49883.1"/>
    <property type="molecule type" value="Genomic_DNA"/>
</dbReference>
<evidence type="ECO:0000313" key="1">
    <source>
        <dbReference type="EMBL" id="OMO49883.1"/>
    </source>
</evidence>
<name>A0A1R3FVK9_COCAP</name>
<reference evidence="1 2" key="1">
    <citation type="submission" date="2013-09" db="EMBL/GenBank/DDBJ databases">
        <title>Corchorus capsularis genome sequencing.</title>
        <authorList>
            <person name="Alam M."/>
            <person name="Haque M.S."/>
            <person name="Islam M.S."/>
            <person name="Emdad E.M."/>
            <person name="Islam M.M."/>
            <person name="Ahmed B."/>
            <person name="Halim A."/>
            <person name="Hossen Q.M.M."/>
            <person name="Hossain M.Z."/>
            <person name="Ahmed R."/>
            <person name="Khan M.M."/>
            <person name="Islam R."/>
            <person name="Rashid M.M."/>
            <person name="Khan S.A."/>
            <person name="Rahman M.S."/>
            <person name="Alam M."/>
        </authorList>
    </citation>
    <scope>NUCLEOTIDE SEQUENCE [LARGE SCALE GENOMIC DNA]</scope>
    <source>
        <strain evidence="2">cv. CVL-1</strain>
        <tissue evidence="1">Whole seedling</tissue>
    </source>
</reference>
<dbReference type="Proteomes" id="UP000188268">
    <property type="component" value="Unassembled WGS sequence"/>
</dbReference>
<comment type="caution">
    <text evidence="1">The sequence shown here is derived from an EMBL/GenBank/DDBJ whole genome shotgun (WGS) entry which is preliminary data.</text>
</comment>
<keyword evidence="2" id="KW-1185">Reference proteome</keyword>
<gene>
    <name evidence="1" type="ORF">CCACVL1_30773</name>
</gene>
<accession>A0A1R3FVK9</accession>
<evidence type="ECO:0000313" key="2">
    <source>
        <dbReference type="Proteomes" id="UP000188268"/>
    </source>
</evidence>
<dbReference type="Gramene" id="OMO49883">
    <property type="protein sequence ID" value="OMO49883"/>
    <property type="gene ID" value="CCACVL1_30773"/>
</dbReference>
<dbReference type="AlphaFoldDB" id="A0A1R3FVK9"/>
<protein>
    <submittedName>
        <fullName evidence="1">Uncharacterized protein</fullName>
    </submittedName>
</protein>
<organism evidence="1 2">
    <name type="scientific">Corchorus capsularis</name>
    <name type="common">Jute</name>
    <dbReference type="NCBI Taxonomy" id="210143"/>
    <lineage>
        <taxon>Eukaryota</taxon>
        <taxon>Viridiplantae</taxon>
        <taxon>Streptophyta</taxon>
        <taxon>Embryophyta</taxon>
        <taxon>Tracheophyta</taxon>
        <taxon>Spermatophyta</taxon>
        <taxon>Magnoliopsida</taxon>
        <taxon>eudicotyledons</taxon>
        <taxon>Gunneridae</taxon>
        <taxon>Pentapetalae</taxon>
        <taxon>rosids</taxon>
        <taxon>malvids</taxon>
        <taxon>Malvales</taxon>
        <taxon>Malvaceae</taxon>
        <taxon>Grewioideae</taxon>
        <taxon>Apeibeae</taxon>
        <taxon>Corchorus</taxon>
    </lineage>
</organism>
<proteinExistence type="predicted"/>